<dbReference type="PANTHER" id="PTHR10443:SF12">
    <property type="entry name" value="DIPEPTIDASE"/>
    <property type="match status" value="1"/>
</dbReference>
<sequence length="359" mass="38878">MVQQDPQLIFDGHNDVLLKLNGMVPAKGDVRDAVARFVQGCSGHIDIPRSETGGFAGGFFAIYVPSEDPGGDLFSEMLKPAYNLPLPQALEYRNALPVALTQMGILIEMERQGAVKICRSVKDIRETVSSGRIAAIMHMEGAEAIDADLVALDVFYAAGLRSLGPVWSRPTIFAEGVPFAYPSDGDIGEGLTPAGKALIRKCNALGVMVDLSHLNEKGFWDVAELSDAPLVATHSNAHAICPHARNLTDRQLQAIGESKGMIGLNFATAFLRPDGKMLPETPVTDMLMHLDHMIRICGEDHVGLGSDFDGATVPVSIHDVAGLPVLVKAMRDHGYSDALIHKLCFENWMQVLERTWKGD</sequence>
<dbReference type="PANTHER" id="PTHR10443">
    <property type="entry name" value="MICROSOMAL DIPEPTIDASE"/>
    <property type="match status" value="1"/>
</dbReference>
<evidence type="ECO:0000313" key="2">
    <source>
        <dbReference type="Proteomes" id="UP000640583"/>
    </source>
</evidence>
<dbReference type="SUPFAM" id="SSF51556">
    <property type="entry name" value="Metallo-dependent hydrolases"/>
    <property type="match status" value="1"/>
</dbReference>
<dbReference type="EMBL" id="JADCKQ010000002">
    <property type="protein sequence ID" value="MBI1492504.1"/>
    <property type="molecule type" value="Genomic_DNA"/>
</dbReference>
<comment type="caution">
    <text evidence="1">The sequence shown here is derived from an EMBL/GenBank/DDBJ whole genome shotgun (WGS) entry which is preliminary data.</text>
</comment>
<dbReference type="InterPro" id="IPR032466">
    <property type="entry name" value="Metal_Hydrolase"/>
</dbReference>
<dbReference type="GO" id="GO:0070573">
    <property type="term" value="F:metallodipeptidase activity"/>
    <property type="evidence" value="ECO:0007669"/>
    <property type="project" value="InterPro"/>
</dbReference>
<dbReference type="Proteomes" id="UP000640583">
    <property type="component" value="Unassembled WGS sequence"/>
</dbReference>
<dbReference type="InterPro" id="IPR008257">
    <property type="entry name" value="Pept_M19"/>
</dbReference>
<proteinExistence type="predicted"/>
<dbReference type="InterPro" id="IPR000180">
    <property type="entry name" value="Dipep_AS"/>
</dbReference>
<dbReference type="RefSeq" id="WP_228847433.1">
    <property type="nucleotide sequence ID" value="NZ_JADCKQ010000002.1"/>
</dbReference>
<name>A0A8J7LKF3_9RHOB</name>
<gene>
    <name evidence="1" type="ORF">H1D41_02510</name>
</gene>
<accession>A0A8J7LKF3</accession>
<dbReference type="PROSITE" id="PS51365">
    <property type="entry name" value="RENAL_DIPEPTIDASE_2"/>
    <property type="match status" value="1"/>
</dbReference>
<dbReference type="Pfam" id="PF01244">
    <property type="entry name" value="Peptidase_M19"/>
    <property type="match status" value="1"/>
</dbReference>
<dbReference type="Gene3D" id="3.20.20.140">
    <property type="entry name" value="Metal-dependent hydrolases"/>
    <property type="match status" value="1"/>
</dbReference>
<organism evidence="1 2">
    <name type="scientific">Halocynthiibacter styelae</name>
    <dbReference type="NCBI Taxonomy" id="2761955"/>
    <lineage>
        <taxon>Bacteria</taxon>
        <taxon>Pseudomonadati</taxon>
        <taxon>Pseudomonadota</taxon>
        <taxon>Alphaproteobacteria</taxon>
        <taxon>Rhodobacterales</taxon>
        <taxon>Paracoccaceae</taxon>
        <taxon>Halocynthiibacter</taxon>
    </lineage>
</organism>
<protein>
    <submittedName>
        <fullName evidence="1">Dipeptidase</fullName>
    </submittedName>
</protein>
<dbReference type="AlphaFoldDB" id="A0A8J7LKF3"/>
<reference evidence="1" key="1">
    <citation type="submission" date="2020-10" db="EMBL/GenBank/DDBJ databases">
        <title>Paenihalocynthiibacter styelae gen. nov., sp. nov., isolated from stalked sea squirt Styela clava.</title>
        <authorList>
            <person name="Kim Y.-O."/>
            <person name="Yoon J.-H."/>
        </authorList>
    </citation>
    <scope>NUCLEOTIDE SEQUENCE</scope>
    <source>
        <strain evidence="1">MYP1-1</strain>
    </source>
</reference>
<dbReference type="CDD" id="cd01301">
    <property type="entry name" value="rDP_like"/>
    <property type="match status" value="1"/>
</dbReference>
<dbReference type="PROSITE" id="PS00869">
    <property type="entry name" value="RENAL_DIPEPTIDASE_1"/>
    <property type="match status" value="1"/>
</dbReference>
<dbReference type="GO" id="GO:0006508">
    <property type="term" value="P:proteolysis"/>
    <property type="evidence" value="ECO:0007669"/>
    <property type="project" value="InterPro"/>
</dbReference>
<evidence type="ECO:0000313" key="1">
    <source>
        <dbReference type="EMBL" id="MBI1492504.1"/>
    </source>
</evidence>
<keyword evidence="2" id="KW-1185">Reference proteome</keyword>